<feature type="transmembrane region" description="Helical" evidence="1">
    <location>
        <begin position="20"/>
        <end position="42"/>
    </location>
</feature>
<keyword evidence="1" id="KW-0812">Transmembrane</keyword>
<evidence type="ECO:0000313" key="2">
    <source>
        <dbReference type="EMBL" id="KXU03197.1"/>
    </source>
</evidence>
<feature type="transmembrane region" description="Helical" evidence="1">
    <location>
        <begin position="63"/>
        <end position="82"/>
    </location>
</feature>
<dbReference type="EMBL" id="LQZB01000205">
    <property type="protein sequence ID" value="KXU03197.1"/>
    <property type="molecule type" value="Genomic_DNA"/>
</dbReference>
<evidence type="ECO:0000313" key="3">
    <source>
        <dbReference type="Proteomes" id="UP000070353"/>
    </source>
</evidence>
<comment type="caution">
    <text evidence="2">The sequence shown here is derived from an EMBL/GenBank/DDBJ whole genome shotgun (WGS) entry which is preliminary data.</text>
</comment>
<dbReference type="Proteomes" id="UP000070353">
    <property type="component" value="Unassembled WGS sequence"/>
</dbReference>
<protein>
    <submittedName>
        <fullName evidence="2">Uncharacterized protein</fullName>
    </submittedName>
</protein>
<dbReference type="AlphaFoldDB" id="A0A139QL11"/>
<keyword evidence="1" id="KW-0472">Membrane</keyword>
<gene>
    <name evidence="2" type="ORF">SORDD24_01945</name>
</gene>
<accession>A0A139QL11</accession>
<name>A0A139QL11_STROR</name>
<keyword evidence="1" id="KW-1133">Transmembrane helix</keyword>
<organism evidence="2 3">
    <name type="scientific">Streptococcus oralis</name>
    <dbReference type="NCBI Taxonomy" id="1303"/>
    <lineage>
        <taxon>Bacteria</taxon>
        <taxon>Bacillati</taxon>
        <taxon>Bacillota</taxon>
        <taxon>Bacilli</taxon>
        <taxon>Lactobacillales</taxon>
        <taxon>Streptococcaceae</taxon>
        <taxon>Streptococcus</taxon>
    </lineage>
</organism>
<evidence type="ECO:0000256" key="1">
    <source>
        <dbReference type="SAM" id="Phobius"/>
    </source>
</evidence>
<proteinExistence type="predicted"/>
<reference evidence="2 3" key="1">
    <citation type="submission" date="2016-01" db="EMBL/GenBank/DDBJ databases">
        <title>Highly variable Streptococcus oralis are common among viridans streptococci isolated from primates.</title>
        <authorList>
            <person name="Denapaite D."/>
            <person name="Rieger M."/>
            <person name="Koendgen S."/>
            <person name="Brueckner R."/>
            <person name="Ochigava I."/>
            <person name="Kappeler P."/>
            <person name="Maetz-Rensing K."/>
            <person name="Leendertz F."/>
            <person name="Hakenbeck R."/>
        </authorList>
    </citation>
    <scope>NUCLEOTIDE SEQUENCE [LARGE SCALE GENOMIC DNA]</scope>
    <source>
        <strain evidence="2 3">DD24</strain>
    </source>
</reference>
<sequence>MDLTFCDLLSTMYAPAPCEFPYLVVMVLLYCSLIEVACWPLFERGKTLLVHSPLRWPIMSTRSLFWGTPKFLLLIFSHSTLYPNSSKAPRMVSNVAPPSWLRSPLTFSRNRYLGLRIDANLAISKKRLPRVSSKPRLFPAMLKAWHGNPPQIMSTRPIPRINSSDTAVMSCNSISPFVLCIAL</sequence>